<evidence type="ECO:0000256" key="1">
    <source>
        <dbReference type="SAM" id="MobiDB-lite"/>
    </source>
</evidence>
<name>A0A132NLC6_9ACTN</name>
<accession>A0A132NLC6</accession>
<organism evidence="2 3">
    <name type="scientific">Carbonactinospora thermoautotrophica</name>
    <dbReference type="NCBI Taxonomy" id="1469144"/>
    <lineage>
        <taxon>Bacteria</taxon>
        <taxon>Bacillati</taxon>
        <taxon>Actinomycetota</taxon>
        <taxon>Actinomycetes</taxon>
        <taxon>Kitasatosporales</taxon>
        <taxon>Carbonactinosporaceae</taxon>
        <taxon>Carbonactinospora</taxon>
    </lineage>
</organism>
<evidence type="ECO:0000313" key="3">
    <source>
        <dbReference type="Proteomes" id="UP000070598"/>
    </source>
</evidence>
<comment type="caution">
    <text evidence="2">The sequence shown here is derived from an EMBL/GenBank/DDBJ whole genome shotgun (WGS) entry which is preliminary data.</text>
</comment>
<protein>
    <submittedName>
        <fullName evidence="2">Uncharacterized protein</fullName>
    </submittedName>
</protein>
<dbReference type="PATRIC" id="fig|1469144.9.peg.5572"/>
<evidence type="ECO:0000313" key="2">
    <source>
        <dbReference type="EMBL" id="KWX10930.1"/>
    </source>
</evidence>
<reference evidence="3" key="1">
    <citation type="submission" date="2015-02" db="EMBL/GenBank/DDBJ databases">
        <title>Physiological reanalysis, assessment of diazotrophy, and genome sequences of multiple isolates of Streptomyces thermoautotrophicus.</title>
        <authorList>
            <person name="MacKellar D.C."/>
            <person name="Lieber L."/>
            <person name="Norman J."/>
            <person name="Bolger A."/>
            <person name="Tobin C."/>
            <person name="Murray J.W."/>
            <person name="Friesen M."/>
            <person name="Prell J."/>
        </authorList>
    </citation>
    <scope>NUCLEOTIDE SEQUENCE [LARGE SCALE GENOMIC DNA]</scope>
    <source>
        <strain evidence="3">UBT1</strain>
    </source>
</reference>
<dbReference type="Proteomes" id="UP000070598">
    <property type="component" value="Unassembled WGS sequence"/>
</dbReference>
<dbReference type="RefSeq" id="WP_158013277.1">
    <property type="nucleotide sequence ID" value="NZ_JYIK01000150.1"/>
</dbReference>
<sequence length="65" mass="7084">ALLYGAGQHGGKTETLPTELTPADWEALGVPAEGRRRARTARSLDEVLVRLADGLDNLEKEVRRS</sequence>
<dbReference type="EMBL" id="JYIK01000150">
    <property type="protein sequence ID" value="KWX10930.1"/>
    <property type="molecule type" value="Genomic_DNA"/>
</dbReference>
<feature type="non-terminal residue" evidence="2">
    <location>
        <position position="1"/>
    </location>
</feature>
<proteinExistence type="predicted"/>
<gene>
    <name evidence="2" type="ORF">TR74_00720</name>
</gene>
<feature type="region of interest" description="Disordered" evidence="1">
    <location>
        <begin position="1"/>
        <end position="20"/>
    </location>
</feature>
<dbReference type="AlphaFoldDB" id="A0A132NLC6"/>